<feature type="transmembrane region" description="Helical" evidence="1">
    <location>
        <begin position="7"/>
        <end position="31"/>
    </location>
</feature>
<evidence type="ECO:0000256" key="1">
    <source>
        <dbReference type="SAM" id="Phobius"/>
    </source>
</evidence>
<name>A0A1H4H8U8_9SPHI</name>
<dbReference type="Proteomes" id="UP000198850">
    <property type="component" value="Unassembled WGS sequence"/>
</dbReference>
<keyword evidence="1" id="KW-0472">Membrane</keyword>
<dbReference type="RefSeq" id="WP_090559688.1">
    <property type="nucleotide sequence ID" value="NZ_FNRA01000014.1"/>
</dbReference>
<sequence>MSPLKRQILIVTVIAAAVMELIDTSIVNVALNYMSGNLGATLEDISWVITMNTYTRYFQQKGISLLDAKIRALKLIDVIVVKQSALLSYEDAFFLVGIFFVITLPLLLFVVGQAKRKGGNVIISDH</sequence>
<organism evidence="2 3">
    <name type="scientific">Pedobacter hartonius</name>
    <dbReference type="NCBI Taxonomy" id="425514"/>
    <lineage>
        <taxon>Bacteria</taxon>
        <taxon>Pseudomonadati</taxon>
        <taxon>Bacteroidota</taxon>
        <taxon>Sphingobacteriia</taxon>
        <taxon>Sphingobacteriales</taxon>
        <taxon>Sphingobacteriaceae</taxon>
        <taxon>Pedobacter</taxon>
    </lineage>
</organism>
<feature type="transmembrane region" description="Helical" evidence="1">
    <location>
        <begin position="92"/>
        <end position="111"/>
    </location>
</feature>
<dbReference type="EMBL" id="FNRA01000014">
    <property type="protein sequence ID" value="SEB18106.1"/>
    <property type="molecule type" value="Genomic_DNA"/>
</dbReference>
<proteinExistence type="predicted"/>
<gene>
    <name evidence="2" type="ORF">SAMN05443550_11462</name>
</gene>
<dbReference type="SUPFAM" id="SSF103473">
    <property type="entry name" value="MFS general substrate transporter"/>
    <property type="match status" value="1"/>
</dbReference>
<evidence type="ECO:0000313" key="3">
    <source>
        <dbReference type="Proteomes" id="UP000198850"/>
    </source>
</evidence>
<evidence type="ECO:0008006" key="4">
    <source>
        <dbReference type="Google" id="ProtNLM"/>
    </source>
</evidence>
<protein>
    <recommendedName>
        <fullName evidence="4">MFS transporter, DHA2 family, multidrug resistance protein</fullName>
    </recommendedName>
</protein>
<accession>A0A1H4H8U8</accession>
<keyword evidence="1" id="KW-0812">Transmembrane</keyword>
<dbReference type="AlphaFoldDB" id="A0A1H4H8U8"/>
<dbReference type="STRING" id="425514.SAMN05443550_11462"/>
<keyword evidence="3" id="KW-1185">Reference proteome</keyword>
<evidence type="ECO:0000313" key="2">
    <source>
        <dbReference type="EMBL" id="SEB18106.1"/>
    </source>
</evidence>
<dbReference type="InterPro" id="IPR036259">
    <property type="entry name" value="MFS_trans_sf"/>
</dbReference>
<reference evidence="2 3" key="1">
    <citation type="submission" date="2016-10" db="EMBL/GenBank/DDBJ databases">
        <authorList>
            <person name="de Groot N.N."/>
        </authorList>
    </citation>
    <scope>NUCLEOTIDE SEQUENCE [LARGE SCALE GENOMIC DNA]</scope>
    <source>
        <strain evidence="2 3">DSM 19033</strain>
    </source>
</reference>
<keyword evidence="1" id="KW-1133">Transmembrane helix</keyword>